<feature type="domain" description="Carboxylesterase type B" evidence="3">
    <location>
        <begin position="38"/>
        <end position="131"/>
    </location>
</feature>
<dbReference type="EMBL" id="JAHLQT010028808">
    <property type="protein sequence ID" value="KAG7161873.1"/>
    <property type="molecule type" value="Genomic_DNA"/>
</dbReference>
<feature type="signal peptide" evidence="2">
    <location>
        <begin position="1"/>
        <end position="27"/>
    </location>
</feature>
<reference evidence="4" key="1">
    <citation type="journal article" date="2021" name="Sci. Adv.">
        <title>The American lobster genome reveals insights on longevity, neural, and immune adaptations.</title>
        <authorList>
            <person name="Polinski J.M."/>
            <person name="Zimin A.V."/>
            <person name="Clark K.F."/>
            <person name="Kohn A.B."/>
            <person name="Sadowski N."/>
            <person name="Timp W."/>
            <person name="Ptitsyn A."/>
            <person name="Khanna P."/>
            <person name="Romanova D.Y."/>
            <person name="Williams P."/>
            <person name="Greenwood S.J."/>
            <person name="Moroz L.L."/>
            <person name="Walt D.R."/>
            <person name="Bodnar A.G."/>
        </authorList>
    </citation>
    <scope>NUCLEOTIDE SEQUENCE</scope>
    <source>
        <strain evidence="4">GMGI-L3</strain>
    </source>
</reference>
<sequence length="155" mass="16773">MKRLLTVVLLLPCVLVVVLPLVGVALAKRSTGSEDSQQVVVATQEGKISGFRDLSTKGNAFYSFHSIPYAKPPVGNLRLKDPVAAEGWTGVRNGTVVPPICSQIPFIAVTKREPVYNGEEDCLYLSTFSSKVRCKSKLPSLPGTAHDSRILGRHL</sequence>
<organism evidence="4 5">
    <name type="scientific">Homarus americanus</name>
    <name type="common">American lobster</name>
    <dbReference type="NCBI Taxonomy" id="6706"/>
    <lineage>
        <taxon>Eukaryota</taxon>
        <taxon>Metazoa</taxon>
        <taxon>Ecdysozoa</taxon>
        <taxon>Arthropoda</taxon>
        <taxon>Crustacea</taxon>
        <taxon>Multicrustacea</taxon>
        <taxon>Malacostraca</taxon>
        <taxon>Eumalacostraca</taxon>
        <taxon>Eucarida</taxon>
        <taxon>Decapoda</taxon>
        <taxon>Pleocyemata</taxon>
        <taxon>Astacidea</taxon>
        <taxon>Nephropoidea</taxon>
        <taxon>Nephropidae</taxon>
        <taxon>Homarus</taxon>
    </lineage>
</organism>
<dbReference type="InterPro" id="IPR029058">
    <property type="entry name" value="AB_hydrolase_fold"/>
</dbReference>
<dbReference type="Pfam" id="PF00135">
    <property type="entry name" value="COesterase"/>
    <property type="match status" value="1"/>
</dbReference>
<evidence type="ECO:0000313" key="4">
    <source>
        <dbReference type="EMBL" id="KAG7161873.1"/>
    </source>
</evidence>
<evidence type="ECO:0000256" key="2">
    <source>
        <dbReference type="SAM" id="SignalP"/>
    </source>
</evidence>
<proteinExistence type="predicted"/>
<dbReference type="InterPro" id="IPR050309">
    <property type="entry name" value="Type-B_Carboxylest/Lipase"/>
</dbReference>
<gene>
    <name evidence="4" type="primary">Ache-L1</name>
    <name evidence="4" type="ORF">Hamer_G007538</name>
</gene>
<dbReference type="InterPro" id="IPR002018">
    <property type="entry name" value="CarbesteraseB"/>
</dbReference>
<dbReference type="Gene3D" id="3.40.50.1820">
    <property type="entry name" value="alpha/beta hydrolase"/>
    <property type="match status" value="1"/>
</dbReference>
<keyword evidence="5" id="KW-1185">Reference proteome</keyword>
<name>A0A8J5MS54_HOMAM</name>
<accession>A0A8J5MS54</accession>
<dbReference type="AlphaFoldDB" id="A0A8J5MS54"/>
<comment type="caution">
    <text evidence="4">The sequence shown here is derived from an EMBL/GenBank/DDBJ whole genome shotgun (WGS) entry which is preliminary data.</text>
</comment>
<feature type="chain" id="PRO_5035226545" evidence="2">
    <location>
        <begin position="28"/>
        <end position="155"/>
    </location>
</feature>
<keyword evidence="2" id="KW-0732">Signal</keyword>
<evidence type="ECO:0000256" key="1">
    <source>
        <dbReference type="ARBA" id="ARBA00023180"/>
    </source>
</evidence>
<keyword evidence="1" id="KW-0325">Glycoprotein</keyword>
<evidence type="ECO:0000259" key="3">
    <source>
        <dbReference type="Pfam" id="PF00135"/>
    </source>
</evidence>
<dbReference type="SUPFAM" id="SSF53474">
    <property type="entry name" value="alpha/beta-Hydrolases"/>
    <property type="match status" value="1"/>
</dbReference>
<protein>
    <submittedName>
        <fullName evidence="4">Acetylcholinesterase-like 1</fullName>
    </submittedName>
</protein>
<evidence type="ECO:0000313" key="5">
    <source>
        <dbReference type="Proteomes" id="UP000747542"/>
    </source>
</evidence>
<dbReference type="Proteomes" id="UP000747542">
    <property type="component" value="Unassembled WGS sequence"/>
</dbReference>
<dbReference type="PANTHER" id="PTHR11559">
    <property type="entry name" value="CARBOXYLESTERASE"/>
    <property type="match status" value="1"/>
</dbReference>